<keyword evidence="1" id="KW-0175">Coiled coil</keyword>
<reference evidence="2 3" key="1">
    <citation type="submission" date="2020-09" db="EMBL/GenBank/DDBJ databases">
        <title>Photobacterium sp. CAU 1568 isolated from sand of Sido Beach.</title>
        <authorList>
            <person name="Kim W."/>
        </authorList>
    </citation>
    <scope>NUCLEOTIDE SEQUENCE [LARGE SCALE GENOMIC DNA]</scope>
    <source>
        <strain evidence="2 3">CAU 1568</strain>
    </source>
</reference>
<evidence type="ECO:0000256" key="1">
    <source>
        <dbReference type="SAM" id="Coils"/>
    </source>
</evidence>
<dbReference type="Proteomes" id="UP000649768">
    <property type="component" value="Unassembled WGS sequence"/>
</dbReference>
<dbReference type="EMBL" id="JACYTP010000005">
    <property type="protein sequence ID" value="MBD8513165.1"/>
    <property type="molecule type" value="Genomic_DNA"/>
</dbReference>
<accession>A0ABR9BKU8</accession>
<gene>
    <name evidence="2" type="ORF">IFO68_10815</name>
</gene>
<sequence length="102" mass="10996">MIETMTAEQLRHAEKAIDTAEALSVEVKAEIEKLKALDMKVLVKKVSAVMFSGGSLSLEAIGLPGDFFDKLEMLDGISAKARAGYRAEVLARLAKLEGGEDE</sequence>
<comment type="caution">
    <text evidence="2">The sequence shown here is derived from an EMBL/GenBank/DDBJ whole genome shotgun (WGS) entry which is preliminary data.</text>
</comment>
<protein>
    <submittedName>
        <fullName evidence="2">Uncharacterized protein</fullName>
    </submittedName>
</protein>
<name>A0ABR9BKU8_9GAMM</name>
<evidence type="ECO:0000313" key="3">
    <source>
        <dbReference type="Proteomes" id="UP000649768"/>
    </source>
</evidence>
<feature type="coiled-coil region" evidence="1">
    <location>
        <begin position="10"/>
        <end position="37"/>
    </location>
</feature>
<keyword evidence="3" id="KW-1185">Reference proteome</keyword>
<organism evidence="2 3">
    <name type="scientific">Photobacterium arenosum</name>
    <dbReference type="NCBI Taxonomy" id="2774143"/>
    <lineage>
        <taxon>Bacteria</taxon>
        <taxon>Pseudomonadati</taxon>
        <taxon>Pseudomonadota</taxon>
        <taxon>Gammaproteobacteria</taxon>
        <taxon>Vibrionales</taxon>
        <taxon>Vibrionaceae</taxon>
        <taxon>Photobacterium</taxon>
    </lineage>
</organism>
<proteinExistence type="predicted"/>
<dbReference type="RefSeq" id="WP_192015893.1">
    <property type="nucleotide sequence ID" value="NZ_JACYTP010000005.1"/>
</dbReference>
<evidence type="ECO:0000313" key="2">
    <source>
        <dbReference type="EMBL" id="MBD8513165.1"/>
    </source>
</evidence>